<evidence type="ECO:0000313" key="3">
    <source>
        <dbReference type="Proteomes" id="UP001500967"/>
    </source>
</evidence>
<protein>
    <submittedName>
        <fullName evidence="2">Uncharacterized protein</fullName>
    </submittedName>
</protein>
<comment type="caution">
    <text evidence="2">The sequence shown here is derived from an EMBL/GenBank/DDBJ whole genome shotgun (WGS) entry which is preliminary data.</text>
</comment>
<gene>
    <name evidence="2" type="ORF">GCM10009539_63850</name>
</gene>
<evidence type="ECO:0000313" key="2">
    <source>
        <dbReference type="EMBL" id="GAA0268149.1"/>
    </source>
</evidence>
<feature type="region of interest" description="Disordered" evidence="1">
    <location>
        <begin position="1"/>
        <end position="28"/>
    </location>
</feature>
<accession>A0ABP3ELA3</accession>
<name>A0ABP3ELA3_9ACTN</name>
<evidence type="ECO:0000256" key="1">
    <source>
        <dbReference type="SAM" id="MobiDB-lite"/>
    </source>
</evidence>
<sequence length="106" mass="11512">MNWGAIGERIRRTAHPPRTAPDAHGMTSHLSITGLSGATVENSPTVLGWQLAQRIQLTVKQVAKQKPAASVDELARELDVRLRRFGVVMTQKELHEHAASISATPG</sequence>
<reference evidence="3" key="1">
    <citation type="journal article" date="2019" name="Int. J. Syst. Evol. Microbiol.">
        <title>The Global Catalogue of Microorganisms (GCM) 10K type strain sequencing project: providing services to taxonomists for standard genome sequencing and annotation.</title>
        <authorList>
            <consortium name="The Broad Institute Genomics Platform"/>
            <consortium name="The Broad Institute Genome Sequencing Center for Infectious Disease"/>
            <person name="Wu L."/>
            <person name="Ma J."/>
        </authorList>
    </citation>
    <scope>NUCLEOTIDE SEQUENCE [LARGE SCALE GENOMIC DNA]</scope>
    <source>
        <strain evidence="3">JCM 10425</strain>
    </source>
</reference>
<dbReference type="Proteomes" id="UP001500967">
    <property type="component" value="Unassembled WGS sequence"/>
</dbReference>
<organism evidence="2 3">
    <name type="scientific">Cryptosporangium japonicum</name>
    <dbReference type="NCBI Taxonomy" id="80872"/>
    <lineage>
        <taxon>Bacteria</taxon>
        <taxon>Bacillati</taxon>
        <taxon>Actinomycetota</taxon>
        <taxon>Actinomycetes</taxon>
        <taxon>Cryptosporangiales</taxon>
        <taxon>Cryptosporangiaceae</taxon>
        <taxon>Cryptosporangium</taxon>
    </lineage>
</organism>
<proteinExistence type="predicted"/>
<dbReference type="EMBL" id="BAAAGX010000028">
    <property type="protein sequence ID" value="GAA0268149.1"/>
    <property type="molecule type" value="Genomic_DNA"/>
</dbReference>
<keyword evidence="3" id="KW-1185">Reference proteome</keyword>